<feature type="transmembrane region" description="Helical" evidence="8">
    <location>
        <begin position="296"/>
        <end position="316"/>
    </location>
</feature>
<evidence type="ECO:0000256" key="6">
    <source>
        <dbReference type="ARBA" id="ARBA00022989"/>
    </source>
</evidence>
<keyword evidence="5 8" id="KW-0812">Transmembrane</keyword>
<dbReference type="CDD" id="cd06550">
    <property type="entry name" value="TM_ABC_iron-siderophores_like"/>
    <property type="match status" value="1"/>
</dbReference>
<reference evidence="9 10" key="1">
    <citation type="submission" date="2018-06" db="EMBL/GenBank/DDBJ databases">
        <authorList>
            <consortium name="Pathogen Informatics"/>
            <person name="Doyle S."/>
        </authorList>
    </citation>
    <scope>NUCLEOTIDE SEQUENCE [LARGE SCALE GENOMIC DNA]</scope>
    <source>
        <strain evidence="9 10">NCTC12264</strain>
    </source>
</reference>
<accession>A0A381EJT3</accession>
<dbReference type="InterPro" id="IPR000522">
    <property type="entry name" value="ABC_transptr_permease_BtuC"/>
</dbReference>
<feature type="transmembrane region" description="Helical" evidence="8">
    <location>
        <begin position="20"/>
        <end position="39"/>
    </location>
</feature>
<dbReference type="EMBL" id="UFUZ01000001">
    <property type="protein sequence ID" value="SUX27261.1"/>
    <property type="molecule type" value="Genomic_DNA"/>
</dbReference>
<dbReference type="GO" id="GO:0022857">
    <property type="term" value="F:transmembrane transporter activity"/>
    <property type="evidence" value="ECO:0007669"/>
    <property type="project" value="InterPro"/>
</dbReference>
<dbReference type="GO" id="GO:0005886">
    <property type="term" value="C:plasma membrane"/>
    <property type="evidence" value="ECO:0007669"/>
    <property type="project" value="UniProtKB-SubCell"/>
</dbReference>
<keyword evidence="7 8" id="KW-0472">Membrane</keyword>
<dbReference type="Gene3D" id="1.10.3470.10">
    <property type="entry name" value="ABC transporter involved in vitamin B12 uptake, BtuC"/>
    <property type="match status" value="1"/>
</dbReference>
<evidence type="ECO:0000256" key="5">
    <source>
        <dbReference type="ARBA" id="ARBA00022692"/>
    </source>
</evidence>
<protein>
    <submittedName>
        <fullName evidence="9">Heme/hemin ABC transporter permease</fullName>
    </submittedName>
</protein>
<evidence type="ECO:0000256" key="3">
    <source>
        <dbReference type="ARBA" id="ARBA00022448"/>
    </source>
</evidence>
<feature type="transmembrane region" description="Helical" evidence="8">
    <location>
        <begin position="258"/>
        <end position="281"/>
    </location>
</feature>
<feature type="transmembrane region" description="Helical" evidence="8">
    <location>
        <begin position="323"/>
        <end position="344"/>
    </location>
</feature>
<sequence>MQNKIVATIKAHRKRELKRFYIIISFLMIAFISLVFDIATGPSLLAPKEVLSALLSPFTSKEIDSTTLSIVYDLRLPMALMALVVGAALGIGGAEIQTLLNNPMASPYTLGLAAASGFGASLVIAFGSFGLPLIIAVPVGAFLMTMLAASVLFGFASFKRFDSAMLVLVGISLLFLFQSFLSLVQYLSAPEISQQILFWLFGSLLKSNWTNLPIVSIVTLVCVLLLLRDSWALTALKLGEARAKSMGIDLNFLRFKTLVLVSIMTATAISFVGVIGFIGLVSPHIARMLVGEDQRFFLPSAMFVGAAFLSLASVLSKVIIPGALFPVGIITSLIGVPFFFWIIFSRKNYAKA</sequence>
<dbReference type="FunFam" id="1.10.3470.10:FF:000001">
    <property type="entry name" value="Vitamin B12 ABC transporter permease BtuC"/>
    <property type="match status" value="1"/>
</dbReference>
<feature type="transmembrane region" description="Helical" evidence="8">
    <location>
        <begin position="108"/>
        <end position="127"/>
    </location>
</feature>
<evidence type="ECO:0000313" key="9">
    <source>
        <dbReference type="EMBL" id="SUX27261.1"/>
    </source>
</evidence>
<keyword evidence="4" id="KW-1003">Cell membrane</keyword>
<dbReference type="InterPro" id="IPR037294">
    <property type="entry name" value="ABC_BtuC-like"/>
</dbReference>
<feature type="transmembrane region" description="Helical" evidence="8">
    <location>
        <begin position="133"/>
        <end position="158"/>
    </location>
</feature>
<organism evidence="9 10">
    <name type="scientific">Campylobacter upsaliensis</name>
    <dbReference type="NCBI Taxonomy" id="28080"/>
    <lineage>
        <taxon>Bacteria</taxon>
        <taxon>Pseudomonadati</taxon>
        <taxon>Campylobacterota</taxon>
        <taxon>Epsilonproteobacteria</taxon>
        <taxon>Campylobacterales</taxon>
        <taxon>Campylobacteraceae</taxon>
        <taxon>Campylobacter</taxon>
    </lineage>
</organism>
<evidence type="ECO:0000256" key="7">
    <source>
        <dbReference type="ARBA" id="ARBA00023136"/>
    </source>
</evidence>
<dbReference type="RefSeq" id="WP_115630714.1">
    <property type="nucleotide sequence ID" value="NZ_JANKIR010000008.1"/>
</dbReference>
<keyword evidence="3" id="KW-0813">Transport</keyword>
<dbReference type="SUPFAM" id="SSF81345">
    <property type="entry name" value="ABC transporter involved in vitamin B12 uptake, BtuC"/>
    <property type="match status" value="1"/>
</dbReference>
<comment type="similarity">
    <text evidence="2">Belongs to the binding-protein-dependent transport system permease family. FecCD subfamily.</text>
</comment>
<evidence type="ECO:0000313" key="10">
    <source>
        <dbReference type="Proteomes" id="UP000254161"/>
    </source>
</evidence>
<evidence type="ECO:0000256" key="2">
    <source>
        <dbReference type="ARBA" id="ARBA00007935"/>
    </source>
</evidence>
<feature type="transmembrane region" description="Helical" evidence="8">
    <location>
        <begin position="165"/>
        <end position="189"/>
    </location>
</feature>
<dbReference type="PANTHER" id="PTHR30472">
    <property type="entry name" value="FERRIC ENTEROBACTIN TRANSPORT SYSTEM PERMEASE PROTEIN"/>
    <property type="match status" value="1"/>
</dbReference>
<evidence type="ECO:0000256" key="8">
    <source>
        <dbReference type="SAM" id="Phobius"/>
    </source>
</evidence>
<dbReference type="AlphaFoldDB" id="A0A381EJT3"/>
<evidence type="ECO:0000256" key="4">
    <source>
        <dbReference type="ARBA" id="ARBA00022475"/>
    </source>
</evidence>
<dbReference type="GO" id="GO:0033214">
    <property type="term" value="P:siderophore-iron import into cell"/>
    <property type="evidence" value="ECO:0007669"/>
    <property type="project" value="TreeGrafter"/>
</dbReference>
<keyword evidence="6 8" id="KW-1133">Transmembrane helix</keyword>
<dbReference type="Pfam" id="PF01032">
    <property type="entry name" value="FecCD"/>
    <property type="match status" value="1"/>
</dbReference>
<feature type="transmembrane region" description="Helical" evidence="8">
    <location>
        <begin position="76"/>
        <end position="96"/>
    </location>
</feature>
<name>A0A381EJT3_CAMUP</name>
<dbReference type="PANTHER" id="PTHR30472:SF25">
    <property type="entry name" value="ABC TRANSPORTER PERMEASE PROTEIN MJ0876-RELATED"/>
    <property type="match status" value="1"/>
</dbReference>
<gene>
    <name evidence="9" type="ORF">NCTC12264_01505</name>
</gene>
<feature type="transmembrane region" description="Helical" evidence="8">
    <location>
        <begin position="209"/>
        <end position="227"/>
    </location>
</feature>
<proteinExistence type="inferred from homology"/>
<dbReference type="Proteomes" id="UP000254161">
    <property type="component" value="Unassembled WGS sequence"/>
</dbReference>
<evidence type="ECO:0000256" key="1">
    <source>
        <dbReference type="ARBA" id="ARBA00004651"/>
    </source>
</evidence>
<comment type="subcellular location">
    <subcellularLocation>
        <location evidence="1">Cell membrane</location>
        <topology evidence="1">Multi-pass membrane protein</topology>
    </subcellularLocation>
</comment>